<keyword evidence="1" id="KW-0813">Transport</keyword>
<evidence type="ECO:0000313" key="6">
    <source>
        <dbReference type="EMBL" id="CAB5040709.1"/>
    </source>
</evidence>
<dbReference type="AlphaFoldDB" id="A0A6J7SHC9"/>
<dbReference type="PRINTS" id="PR00421">
    <property type="entry name" value="THIOREDOXIN"/>
</dbReference>
<dbReference type="PROSITE" id="PS51352">
    <property type="entry name" value="THIOREDOXIN_2"/>
    <property type="match status" value="1"/>
</dbReference>
<sequence>MSTIAMTAEAFEASVVKEGIIFVDFWAAWCGPCRSFAPIFEQASVTHPDITFAKIDTEAEQALAAAAQITSIPTLMAFRDGVLVYREAGALPASALEQLVTSIRELNMDDVRNQISEGETSK</sequence>
<accession>A0A6J7SHC9</accession>
<dbReference type="InterPro" id="IPR017937">
    <property type="entry name" value="Thioredoxin_CS"/>
</dbReference>
<keyword evidence="3" id="KW-1015">Disulfide bond</keyword>
<dbReference type="Pfam" id="PF00085">
    <property type="entry name" value="Thioredoxin"/>
    <property type="match status" value="1"/>
</dbReference>
<proteinExistence type="predicted"/>
<evidence type="ECO:0000256" key="3">
    <source>
        <dbReference type="ARBA" id="ARBA00023157"/>
    </source>
</evidence>
<dbReference type="InterPro" id="IPR036249">
    <property type="entry name" value="Thioredoxin-like_sf"/>
</dbReference>
<keyword evidence="4" id="KW-0676">Redox-active center</keyword>
<reference evidence="6" key="1">
    <citation type="submission" date="2020-05" db="EMBL/GenBank/DDBJ databases">
        <authorList>
            <person name="Chiriac C."/>
            <person name="Salcher M."/>
            <person name="Ghai R."/>
            <person name="Kavagutti S V."/>
        </authorList>
    </citation>
    <scope>NUCLEOTIDE SEQUENCE</scope>
</reference>
<evidence type="ECO:0000259" key="5">
    <source>
        <dbReference type="PROSITE" id="PS51352"/>
    </source>
</evidence>
<dbReference type="InterPro" id="IPR005746">
    <property type="entry name" value="Thioredoxin"/>
</dbReference>
<keyword evidence="2" id="KW-0249">Electron transport</keyword>
<organism evidence="6">
    <name type="scientific">freshwater metagenome</name>
    <dbReference type="NCBI Taxonomy" id="449393"/>
    <lineage>
        <taxon>unclassified sequences</taxon>
        <taxon>metagenomes</taxon>
        <taxon>ecological metagenomes</taxon>
    </lineage>
</organism>
<evidence type="ECO:0000256" key="2">
    <source>
        <dbReference type="ARBA" id="ARBA00022982"/>
    </source>
</evidence>
<gene>
    <name evidence="6" type="ORF">UFOPK4237_01190</name>
</gene>
<dbReference type="GO" id="GO:0015035">
    <property type="term" value="F:protein-disulfide reductase activity"/>
    <property type="evidence" value="ECO:0007669"/>
    <property type="project" value="InterPro"/>
</dbReference>
<dbReference type="GO" id="GO:0005829">
    <property type="term" value="C:cytosol"/>
    <property type="evidence" value="ECO:0007669"/>
    <property type="project" value="TreeGrafter"/>
</dbReference>
<dbReference type="CDD" id="cd02947">
    <property type="entry name" value="TRX_family"/>
    <property type="match status" value="1"/>
</dbReference>
<evidence type="ECO:0000256" key="1">
    <source>
        <dbReference type="ARBA" id="ARBA00022448"/>
    </source>
</evidence>
<dbReference type="PIRSF" id="PIRSF000077">
    <property type="entry name" value="Thioredoxin"/>
    <property type="match status" value="1"/>
</dbReference>
<dbReference type="InterPro" id="IPR013766">
    <property type="entry name" value="Thioredoxin_domain"/>
</dbReference>
<dbReference type="PANTHER" id="PTHR45663">
    <property type="entry name" value="GEO12009P1"/>
    <property type="match status" value="1"/>
</dbReference>
<evidence type="ECO:0000256" key="4">
    <source>
        <dbReference type="ARBA" id="ARBA00023284"/>
    </source>
</evidence>
<dbReference type="EMBL" id="CAFBPZ010000086">
    <property type="protein sequence ID" value="CAB5040709.1"/>
    <property type="molecule type" value="Genomic_DNA"/>
</dbReference>
<feature type="domain" description="Thioredoxin" evidence="5">
    <location>
        <begin position="2"/>
        <end position="105"/>
    </location>
</feature>
<dbReference type="NCBIfam" id="TIGR01068">
    <property type="entry name" value="thioredoxin"/>
    <property type="match status" value="1"/>
</dbReference>
<protein>
    <submittedName>
        <fullName evidence="6">Unannotated protein</fullName>
    </submittedName>
</protein>
<dbReference type="PANTHER" id="PTHR45663:SF40">
    <property type="entry name" value="THIOREDOXIN 2"/>
    <property type="match status" value="1"/>
</dbReference>
<dbReference type="SUPFAM" id="SSF52833">
    <property type="entry name" value="Thioredoxin-like"/>
    <property type="match status" value="1"/>
</dbReference>
<dbReference type="Gene3D" id="3.40.30.10">
    <property type="entry name" value="Glutaredoxin"/>
    <property type="match status" value="1"/>
</dbReference>
<dbReference type="PROSITE" id="PS00194">
    <property type="entry name" value="THIOREDOXIN_1"/>
    <property type="match status" value="1"/>
</dbReference>
<name>A0A6J7SHC9_9ZZZZ</name>